<gene>
    <name evidence="1" type="ORF">F2Q69_00015148</name>
</gene>
<dbReference type="Proteomes" id="UP000712600">
    <property type="component" value="Unassembled WGS sequence"/>
</dbReference>
<accession>A0A8S9R4C1</accession>
<comment type="caution">
    <text evidence="1">The sequence shown here is derived from an EMBL/GenBank/DDBJ whole genome shotgun (WGS) entry which is preliminary data.</text>
</comment>
<evidence type="ECO:0000313" key="2">
    <source>
        <dbReference type="Proteomes" id="UP000712600"/>
    </source>
</evidence>
<proteinExistence type="predicted"/>
<sequence length="51" mass="5832">MPSHSICDCNVYLEEFHSVLENENGEPVYTDEEFTGTIVEYFSKLFKSVPG</sequence>
<reference evidence="1" key="1">
    <citation type="submission" date="2019-12" db="EMBL/GenBank/DDBJ databases">
        <title>Genome sequencing and annotation of Brassica cretica.</title>
        <authorList>
            <person name="Studholme D.J."/>
            <person name="Sarris P."/>
        </authorList>
    </citation>
    <scope>NUCLEOTIDE SEQUENCE</scope>
    <source>
        <strain evidence="1">PFS-109/04</strain>
        <tissue evidence="1">Leaf</tissue>
    </source>
</reference>
<name>A0A8S9R4C1_BRACR</name>
<dbReference type="OrthoDB" id="1113141at2759"/>
<dbReference type="EMBL" id="QGKX02000996">
    <property type="protein sequence ID" value="KAF3557500.1"/>
    <property type="molecule type" value="Genomic_DNA"/>
</dbReference>
<evidence type="ECO:0000313" key="1">
    <source>
        <dbReference type="EMBL" id="KAF3557500.1"/>
    </source>
</evidence>
<protein>
    <submittedName>
        <fullName evidence="1">Uncharacterized protein</fullName>
    </submittedName>
</protein>
<organism evidence="1 2">
    <name type="scientific">Brassica cretica</name>
    <name type="common">Mustard</name>
    <dbReference type="NCBI Taxonomy" id="69181"/>
    <lineage>
        <taxon>Eukaryota</taxon>
        <taxon>Viridiplantae</taxon>
        <taxon>Streptophyta</taxon>
        <taxon>Embryophyta</taxon>
        <taxon>Tracheophyta</taxon>
        <taxon>Spermatophyta</taxon>
        <taxon>Magnoliopsida</taxon>
        <taxon>eudicotyledons</taxon>
        <taxon>Gunneridae</taxon>
        <taxon>Pentapetalae</taxon>
        <taxon>rosids</taxon>
        <taxon>malvids</taxon>
        <taxon>Brassicales</taxon>
        <taxon>Brassicaceae</taxon>
        <taxon>Brassiceae</taxon>
        <taxon>Brassica</taxon>
    </lineage>
</organism>
<dbReference type="AlphaFoldDB" id="A0A8S9R4C1"/>